<evidence type="ECO:0000313" key="3">
    <source>
        <dbReference type="EMBL" id="CQD17887.1"/>
    </source>
</evidence>
<dbReference type="Proteomes" id="UP000199601">
    <property type="component" value="Unassembled WGS sequence"/>
</dbReference>
<dbReference type="RefSeq" id="WP_090422453.1">
    <property type="nucleotide sequence ID" value="NZ_CTEC01000002.1"/>
</dbReference>
<keyword evidence="4" id="KW-1185">Reference proteome</keyword>
<comment type="similarity">
    <text evidence="1">Belongs to the short-chain dehydrogenases/reductases (SDR) family.</text>
</comment>
<name>A0A0U1DJP0_9MYCO</name>
<evidence type="ECO:0000313" key="4">
    <source>
        <dbReference type="Proteomes" id="UP000199601"/>
    </source>
</evidence>
<proteinExistence type="inferred from homology"/>
<keyword evidence="2" id="KW-0560">Oxidoreductase</keyword>
<dbReference type="GO" id="GO:0016491">
    <property type="term" value="F:oxidoreductase activity"/>
    <property type="evidence" value="ECO:0007669"/>
    <property type="project" value="UniProtKB-KW"/>
</dbReference>
<dbReference type="FunFam" id="3.40.50.720:FF:000084">
    <property type="entry name" value="Short-chain dehydrogenase reductase"/>
    <property type="match status" value="1"/>
</dbReference>
<dbReference type="InterPro" id="IPR020904">
    <property type="entry name" value="Sc_DH/Rdtase_CS"/>
</dbReference>
<organism evidence="3 4">
    <name type="scientific">Mycobacterium europaeum</name>
    <dbReference type="NCBI Taxonomy" id="761804"/>
    <lineage>
        <taxon>Bacteria</taxon>
        <taxon>Bacillati</taxon>
        <taxon>Actinomycetota</taxon>
        <taxon>Actinomycetes</taxon>
        <taxon>Mycobacteriales</taxon>
        <taxon>Mycobacteriaceae</taxon>
        <taxon>Mycobacterium</taxon>
        <taxon>Mycobacterium simiae complex</taxon>
    </lineage>
</organism>
<dbReference type="Pfam" id="PF13561">
    <property type="entry name" value="adh_short_C2"/>
    <property type="match status" value="1"/>
</dbReference>
<reference evidence="4" key="1">
    <citation type="submission" date="2015-03" db="EMBL/GenBank/DDBJ databases">
        <authorList>
            <person name="Urmite Genomes"/>
        </authorList>
    </citation>
    <scope>NUCLEOTIDE SEQUENCE [LARGE SCALE GENOMIC DNA]</scope>
    <source>
        <strain evidence="4">CSUR P1344</strain>
    </source>
</reference>
<accession>A0A0U1DJP0</accession>
<dbReference type="Gene3D" id="3.40.50.720">
    <property type="entry name" value="NAD(P)-binding Rossmann-like Domain"/>
    <property type="match status" value="1"/>
</dbReference>
<gene>
    <name evidence="3" type="ORF">BN000_03993</name>
</gene>
<evidence type="ECO:0000256" key="2">
    <source>
        <dbReference type="ARBA" id="ARBA00023002"/>
    </source>
</evidence>
<dbReference type="PANTHER" id="PTHR24321:SF15">
    <property type="entry name" value="OXIDOREDUCTASE UCPA"/>
    <property type="match status" value="1"/>
</dbReference>
<dbReference type="CDD" id="cd05233">
    <property type="entry name" value="SDR_c"/>
    <property type="match status" value="1"/>
</dbReference>
<dbReference type="InterPro" id="IPR036291">
    <property type="entry name" value="NAD(P)-bd_dom_sf"/>
</dbReference>
<dbReference type="AlphaFoldDB" id="A0A0U1DJP0"/>
<dbReference type="PRINTS" id="PR00080">
    <property type="entry name" value="SDRFAMILY"/>
</dbReference>
<dbReference type="InterPro" id="IPR002347">
    <property type="entry name" value="SDR_fam"/>
</dbReference>
<dbReference type="SUPFAM" id="SSF51735">
    <property type="entry name" value="NAD(P)-binding Rossmann-fold domains"/>
    <property type="match status" value="1"/>
</dbReference>
<protein>
    <submittedName>
        <fullName evidence="3">Dehydrogenase</fullName>
    </submittedName>
</protein>
<dbReference type="PANTHER" id="PTHR24321">
    <property type="entry name" value="DEHYDROGENASES, SHORT CHAIN"/>
    <property type="match status" value="1"/>
</dbReference>
<sequence length="260" mass="27807">MTGRLDGKVAIITGASTGLGPVLGSRFVGEGAKVLLAARREELVRAAADAAGPGAIAMRADVTDEHDVAAMVARAVDEFGHVDILCNNAATPGEDRWIWEQTLDNWNATIAVDVTAAMLCTREVLNQSMLARRRGVILNFSSTAGYSGIVRKSHYVTAKASLRAFTKTVALEVGPYGIRCNCIVPGSIDTELWRRWVQRTADERGVNFATQRDRSVKGVALQDISTPDDVANLALFLASDESRTITGQSIPVDAGGYMQG</sequence>
<dbReference type="EMBL" id="CTEC01000002">
    <property type="protein sequence ID" value="CQD17887.1"/>
    <property type="molecule type" value="Genomic_DNA"/>
</dbReference>
<dbReference type="PRINTS" id="PR00081">
    <property type="entry name" value="GDHRDH"/>
</dbReference>
<evidence type="ECO:0000256" key="1">
    <source>
        <dbReference type="ARBA" id="ARBA00006484"/>
    </source>
</evidence>
<dbReference type="PROSITE" id="PS00061">
    <property type="entry name" value="ADH_SHORT"/>
    <property type="match status" value="1"/>
</dbReference>